<dbReference type="SUPFAM" id="SSF46689">
    <property type="entry name" value="Homeodomain-like"/>
    <property type="match status" value="1"/>
</dbReference>
<evidence type="ECO:0000256" key="4">
    <source>
        <dbReference type="ARBA" id="ARBA00023163"/>
    </source>
</evidence>
<dbReference type="GO" id="GO:0045893">
    <property type="term" value="P:positive regulation of DNA-templated transcription"/>
    <property type="evidence" value="ECO:0007669"/>
    <property type="project" value="InterPro"/>
</dbReference>
<dbReference type="GO" id="GO:0005634">
    <property type="term" value="C:nucleus"/>
    <property type="evidence" value="ECO:0007669"/>
    <property type="project" value="UniProtKB-SubCell"/>
</dbReference>
<reference evidence="7" key="1">
    <citation type="submission" date="2023-06" db="EMBL/GenBank/DDBJ databases">
        <title>Survivors Of The Sea: Transcriptome response of Skeletonema marinoi to long-term dormancy.</title>
        <authorList>
            <person name="Pinder M.I.M."/>
            <person name="Kourtchenko O."/>
            <person name="Robertson E.K."/>
            <person name="Larsson T."/>
            <person name="Maumus F."/>
            <person name="Osuna-Cruz C.M."/>
            <person name="Vancaester E."/>
            <person name="Stenow R."/>
            <person name="Vandepoele K."/>
            <person name="Ploug H."/>
            <person name="Bruchert V."/>
            <person name="Godhe A."/>
            <person name="Topel M."/>
        </authorList>
    </citation>
    <scope>NUCLEOTIDE SEQUENCE</scope>
    <source>
        <strain evidence="7">R05AC</strain>
    </source>
</reference>
<dbReference type="PANTHER" id="PTHR31312">
    <property type="entry name" value="TRANSCRIPTION ACTIVATOR GLK1"/>
    <property type="match status" value="1"/>
</dbReference>
<dbReference type="InterPro" id="IPR044825">
    <property type="entry name" value="GLK1/2-like"/>
</dbReference>
<keyword evidence="8" id="KW-1185">Reference proteome</keyword>
<comment type="subcellular location">
    <subcellularLocation>
        <location evidence="1">Nucleus</location>
    </subcellularLocation>
</comment>
<sequence length="140" mass="16021">MRSKKSRLNDSDSSTAPKRRKGKTSTDDHAGANVSLGLMREFVSAIFDVGLKHASPSAIMEFMHPNPNITSERVKSHLQKYRKNRDKSRKEFMTSYENSLQGFKIVQEKISMMTRVRIGEDSLVVRLQLIAPISCHRREE</sequence>
<dbReference type="Gene3D" id="1.10.10.60">
    <property type="entry name" value="Homeodomain-like"/>
    <property type="match status" value="1"/>
</dbReference>
<evidence type="ECO:0000256" key="5">
    <source>
        <dbReference type="ARBA" id="ARBA00023242"/>
    </source>
</evidence>
<dbReference type="GO" id="GO:0003677">
    <property type="term" value="F:DNA binding"/>
    <property type="evidence" value="ECO:0007669"/>
    <property type="project" value="UniProtKB-KW"/>
</dbReference>
<dbReference type="InterPro" id="IPR006447">
    <property type="entry name" value="Myb_dom_plants"/>
</dbReference>
<keyword evidence="5" id="KW-0539">Nucleus</keyword>
<dbReference type="GO" id="GO:0003700">
    <property type="term" value="F:DNA-binding transcription factor activity"/>
    <property type="evidence" value="ECO:0007669"/>
    <property type="project" value="InterPro"/>
</dbReference>
<evidence type="ECO:0000313" key="8">
    <source>
        <dbReference type="Proteomes" id="UP001224775"/>
    </source>
</evidence>
<comment type="caution">
    <text evidence="7">The sequence shown here is derived from an EMBL/GenBank/DDBJ whole genome shotgun (WGS) entry which is preliminary data.</text>
</comment>
<accession>A0AAD9DFF0</accession>
<dbReference type="EMBL" id="JATAAI010000007">
    <property type="protein sequence ID" value="KAK1744179.1"/>
    <property type="molecule type" value="Genomic_DNA"/>
</dbReference>
<evidence type="ECO:0000313" key="7">
    <source>
        <dbReference type="EMBL" id="KAK1744179.1"/>
    </source>
</evidence>
<keyword evidence="2" id="KW-0805">Transcription regulation</keyword>
<evidence type="ECO:0000256" key="2">
    <source>
        <dbReference type="ARBA" id="ARBA00023015"/>
    </source>
</evidence>
<dbReference type="InterPro" id="IPR009057">
    <property type="entry name" value="Homeodomain-like_sf"/>
</dbReference>
<keyword evidence="4" id="KW-0804">Transcription</keyword>
<organism evidence="7 8">
    <name type="scientific">Skeletonema marinoi</name>
    <dbReference type="NCBI Taxonomy" id="267567"/>
    <lineage>
        <taxon>Eukaryota</taxon>
        <taxon>Sar</taxon>
        <taxon>Stramenopiles</taxon>
        <taxon>Ochrophyta</taxon>
        <taxon>Bacillariophyta</taxon>
        <taxon>Coscinodiscophyceae</taxon>
        <taxon>Thalassiosirophycidae</taxon>
        <taxon>Thalassiosirales</taxon>
        <taxon>Skeletonemataceae</taxon>
        <taxon>Skeletonema</taxon>
        <taxon>Skeletonema marinoi-dohrnii complex</taxon>
    </lineage>
</organism>
<feature type="region of interest" description="Disordered" evidence="6">
    <location>
        <begin position="1"/>
        <end position="31"/>
    </location>
</feature>
<evidence type="ECO:0000256" key="1">
    <source>
        <dbReference type="ARBA" id="ARBA00004123"/>
    </source>
</evidence>
<dbReference type="Proteomes" id="UP001224775">
    <property type="component" value="Unassembled WGS sequence"/>
</dbReference>
<evidence type="ECO:0000256" key="3">
    <source>
        <dbReference type="ARBA" id="ARBA00023125"/>
    </source>
</evidence>
<name>A0AAD9DFF0_9STRA</name>
<gene>
    <name evidence="7" type="ORF">QTG54_004712</name>
</gene>
<protein>
    <submittedName>
        <fullName evidence="7">Uncharacterized protein</fullName>
    </submittedName>
</protein>
<evidence type="ECO:0000256" key="6">
    <source>
        <dbReference type="SAM" id="MobiDB-lite"/>
    </source>
</evidence>
<keyword evidence="3" id="KW-0238">DNA-binding</keyword>
<dbReference type="NCBIfam" id="TIGR01557">
    <property type="entry name" value="myb_SHAQKYF"/>
    <property type="match status" value="1"/>
</dbReference>
<dbReference type="AlphaFoldDB" id="A0AAD9DFF0"/>
<dbReference type="PANTHER" id="PTHR31312:SF1">
    <property type="entry name" value="TRANSCRIPTION ACTIVATOR GLK1"/>
    <property type="match status" value="1"/>
</dbReference>
<proteinExistence type="predicted"/>